<evidence type="ECO:0000256" key="1">
    <source>
        <dbReference type="SAM" id="MobiDB-lite"/>
    </source>
</evidence>
<dbReference type="InterPro" id="IPR036597">
    <property type="entry name" value="Fido-like_dom_sf"/>
</dbReference>
<proteinExistence type="predicted"/>
<comment type="caution">
    <text evidence="3">The sequence shown here is derived from an EMBL/GenBank/DDBJ whole genome shotgun (WGS) entry which is preliminary data.</text>
</comment>
<evidence type="ECO:0000313" key="3">
    <source>
        <dbReference type="EMBL" id="MDQ0907907.1"/>
    </source>
</evidence>
<name>A0AAW8FCR2_9ACTN</name>
<dbReference type="Pfam" id="PF02661">
    <property type="entry name" value="Fic"/>
    <property type="match status" value="1"/>
</dbReference>
<feature type="domain" description="Fido" evidence="2">
    <location>
        <begin position="1"/>
        <end position="87"/>
    </location>
</feature>
<gene>
    <name evidence="3" type="ORF">QFZ22_003892</name>
</gene>
<reference evidence="3" key="1">
    <citation type="submission" date="2023-07" db="EMBL/GenBank/DDBJ databases">
        <title>Comparative genomics of wheat-associated soil bacteria to identify genetic determinants of phenazine resistance.</title>
        <authorList>
            <person name="Mouncey N."/>
        </authorList>
    </citation>
    <scope>NUCLEOTIDE SEQUENCE</scope>
    <source>
        <strain evidence="3">V4I22</strain>
    </source>
</reference>
<dbReference type="AlphaFoldDB" id="A0AAW8FCR2"/>
<dbReference type="InterPro" id="IPR003812">
    <property type="entry name" value="Fido"/>
</dbReference>
<evidence type="ECO:0000259" key="2">
    <source>
        <dbReference type="PROSITE" id="PS51459"/>
    </source>
</evidence>
<dbReference type="RefSeq" id="WP_306976829.1">
    <property type="nucleotide sequence ID" value="NZ_JAUSZV010000005.1"/>
</dbReference>
<protein>
    <submittedName>
        <fullName evidence="3">Fic family protein</fullName>
    </submittedName>
</protein>
<dbReference type="Gene3D" id="1.10.3290.10">
    <property type="entry name" value="Fido-like domain"/>
    <property type="match status" value="1"/>
</dbReference>
<dbReference type="SUPFAM" id="SSF140931">
    <property type="entry name" value="Fic-like"/>
    <property type="match status" value="1"/>
</dbReference>
<evidence type="ECO:0000313" key="4">
    <source>
        <dbReference type="Proteomes" id="UP001234216"/>
    </source>
</evidence>
<dbReference type="Proteomes" id="UP001234216">
    <property type="component" value="Unassembled WGS sequence"/>
</dbReference>
<feature type="compositionally biased region" description="Low complexity" evidence="1">
    <location>
        <begin position="1"/>
        <end position="17"/>
    </location>
</feature>
<sequence>MAAGATTPSTSPAPTTPVRASMAHLNPVKIHPWKDGNGRMSRALSSLVFSREALMSPEVFSIEEWLGRGQNTYAYCQVLEVGYYQVLEVGGPHWSPSGTPGPGSGSA</sequence>
<dbReference type="EMBL" id="JAUSZV010000005">
    <property type="protein sequence ID" value="MDQ0907907.1"/>
    <property type="molecule type" value="Genomic_DNA"/>
</dbReference>
<dbReference type="PROSITE" id="PS51459">
    <property type="entry name" value="FIDO"/>
    <property type="match status" value="1"/>
</dbReference>
<feature type="region of interest" description="Disordered" evidence="1">
    <location>
        <begin position="1"/>
        <end position="20"/>
    </location>
</feature>
<organism evidence="3 4">
    <name type="scientific">Streptomyces canus</name>
    <dbReference type="NCBI Taxonomy" id="58343"/>
    <lineage>
        <taxon>Bacteria</taxon>
        <taxon>Bacillati</taxon>
        <taxon>Actinomycetota</taxon>
        <taxon>Actinomycetes</taxon>
        <taxon>Kitasatosporales</taxon>
        <taxon>Streptomycetaceae</taxon>
        <taxon>Streptomyces</taxon>
        <taxon>Streptomyces aurantiacus group</taxon>
    </lineage>
</organism>
<accession>A0AAW8FCR2</accession>